<organism evidence="2 3">
    <name type="scientific">Rhodococcus hoagii</name>
    <name type="common">Corynebacterium equii</name>
    <dbReference type="NCBI Taxonomy" id="43767"/>
    <lineage>
        <taxon>Bacteria</taxon>
        <taxon>Bacillati</taxon>
        <taxon>Actinomycetota</taxon>
        <taxon>Actinomycetes</taxon>
        <taxon>Mycobacteriales</taxon>
        <taxon>Nocardiaceae</taxon>
        <taxon>Prescottella</taxon>
    </lineage>
</organism>
<dbReference type="RefSeq" id="WP_262963568.1">
    <property type="nucleotide sequence ID" value="NZ_JAJNNF010000073.1"/>
</dbReference>
<protein>
    <submittedName>
        <fullName evidence="2">Uncharacterized protein</fullName>
    </submittedName>
</protein>
<name>A0A9Q2P8F3_RHOHA</name>
<dbReference type="EMBL" id="WUXR01000012">
    <property type="protein sequence ID" value="MBM4567498.1"/>
    <property type="molecule type" value="Genomic_DNA"/>
</dbReference>
<reference evidence="2" key="1">
    <citation type="submission" date="2019-11" db="EMBL/GenBank/DDBJ databases">
        <title>Spread of Macrolides and rifampicin resistant Rhodococcus equi in clinical isolates in the USA.</title>
        <authorList>
            <person name="Alvarez-Narvaez S."/>
            <person name="Huber L."/>
            <person name="Cohen N.D."/>
            <person name="Slovis N."/>
            <person name="Greiter M."/>
            <person name="Giguere S."/>
            <person name="Hart K."/>
        </authorList>
    </citation>
    <scope>NUCLEOTIDE SEQUENCE</scope>
    <source>
        <strain evidence="2">Lh_17</strain>
    </source>
</reference>
<dbReference type="AlphaFoldDB" id="A0A9Q2P8F3"/>
<comment type="caution">
    <text evidence="2">The sequence shown here is derived from an EMBL/GenBank/DDBJ whole genome shotgun (WGS) entry which is preliminary data.</text>
</comment>
<feature type="region of interest" description="Disordered" evidence="1">
    <location>
        <begin position="139"/>
        <end position="171"/>
    </location>
</feature>
<sequence length="269" mass="30020">MPRIRAIKPEFWSSPQLPSDPWSRLLYIAMWNWADDNGIGTAGVREMLGFAFPNDDHIGPADIRRMYGGIRRDFGVMFYTVGGRPYYSIPSWREHQKFDNRAKGRNPGPELAETWLYQDEQDDTAGTAVVPPQVRRDVVVGTGEPGNRVTGETPSGASELAPTDAPAAPPEQTATANAYERVGKAFNFMAVRGIAKWAIHTRETDPQVVEDALVAIYEMGKPITKQLVGQYLDGHLGRQQRPGVSRSDEKVQNYLETGQRLIHARKELA</sequence>
<feature type="compositionally biased region" description="Low complexity" evidence="1">
    <location>
        <begin position="161"/>
        <end position="171"/>
    </location>
</feature>
<evidence type="ECO:0000313" key="2">
    <source>
        <dbReference type="EMBL" id="MBM4567498.1"/>
    </source>
</evidence>
<proteinExistence type="predicted"/>
<evidence type="ECO:0000256" key="1">
    <source>
        <dbReference type="SAM" id="MobiDB-lite"/>
    </source>
</evidence>
<evidence type="ECO:0000313" key="3">
    <source>
        <dbReference type="Proteomes" id="UP000808906"/>
    </source>
</evidence>
<gene>
    <name evidence="2" type="ORF">GS441_19365</name>
</gene>
<accession>A0A9Q2P8F3</accession>
<dbReference type="Proteomes" id="UP000808906">
    <property type="component" value="Unassembled WGS sequence"/>
</dbReference>